<feature type="compositionally biased region" description="Gly residues" evidence="1">
    <location>
        <begin position="71"/>
        <end position="82"/>
    </location>
</feature>
<feature type="compositionally biased region" description="Polar residues" evidence="1">
    <location>
        <begin position="1"/>
        <end position="23"/>
    </location>
</feature>
<evidence type="ECO:0000313" key="2">
    <source>
        <dbReference type="EMBL" id="GJC77662.1"/>
    </source>
</evidence>
<dbReference type="AlphaFoldDB" id="A0AA37GBK2"/>
<name>A0AA37GBK2_9PEZI</name>
<reference evidence="2 3" key="1">
    <citation type="submission" date="2021-07" db="EMBL/GenBank/DDBJ databases">
        <title>Genome data of Colletotrichum spaethianum.</title>
        <authorList>
            <person name="Utami Y.D."/>
            <person name="Hiruma K."/>
        </authorList>
    </citation>
    <scope>NUCLEOTIDE SEQUENCE [LARGE SCALE GENOMIC DNA]</scope>
    <source>
        <strain evidence="2 3">MAFF 242679</strain>
    </source>
</reference>
<accession>A0AA37GBK2</accession>
<feature type="region of interest" description="Disordered" evidence="1">
    <location>
        <begin position="1"/>
        <end position="32"/>
    </location>
</feature>
<evidence type="ECO:0000256" key="1">
    <source>
        <dbReference type="SAM" id="MobiDB-lite"/>
    </source>
</evidence>
<sequence length="102" mass="10034">MASTTPQQGSVSTGSPTARTATSQEERSQRGARIEAFLSDQALGRGQGPAAQQHSLAPVAAAVAHVDRLGLGSGGAGAGGTVGQPVTDVPADLHGVGSQFSK</sequence>
<evidence type="ECO:0000313" key="3">
    <source>
        <dbReference type="Proteomes" id="UP001055172"/>
    </source>
</evidence>
<gene>
    <name evidence="2" type="ORF">ColLi_00500</name>
</gene>
<organism evidence="2 3">
    <name type="scientific">Colletotrichum liriopes</name>
    <dbReference type="NCBI Taxonomy" id="708192"/>
    <lineage>
        <taxon>Eukaryota</taxon>
        <taxon>Fungi</taxon>
        <taxon>Dikarya</taxon>
        <taxon>Ascomycota</taxon>
        <taxon>Pezizomycotina</taxon>
        <taxon>Sordariomycetes</taxon>
        <taxon>Hypocreomycetidae</taxon>
        <taxon>Glomerellales</taxon>
        <taxon>Glomerellaceae</taxon>
        <taxon>Colletotrichum</taxon>
        <taxon>Colletotrichum spaethianum species complex</taxon>
    </lineage>
</organism>
<feature type="region of interest" description="Disordered" evidence="1">
    <location>
        <begin position="69"/>
        <end position="102"/>
    </location>
</feature>
<comment type="caution">
    <text evidence="2">The sequence shown here is derived from an EMBL/GenBank/DDBJ whole genome shotgun (WGS) entry which is preliminary data.</text>
</comment>
<protein>
    <submittedName>
        <fullName evidence="2">Uncharacterized protein</fullName>
    </submittedName>
</protein>
<dbReference type="Proteomes" id="UP001055172">
    <property type="component" value="Unassembled WGS sequence"/>
</dbReference>
<dbReference type="EMBL" id="BPPX01000001">
    <property type="protein sequence ID" value="GJC77662.1"/>
    <property type="molecule type" value="Genomic_DNA"/>
</dbReference>
<keyword evidence="3" id="KW-1185">Reference proteome</keyword>
<proteinExistence type="predicted"/>